<dbReference type="GO" id="GO:0000785">
    <property type="term" value="C:chromatin"/>
    <property type="evidence" value="ECO:0007669"/>
    <property type="project" value="TreeGrafter"/>
</dbReference>
<dbReference type="InterPro" id="IPR046360">
    <property type="entry name" value="T-box_DNA-bd"/>
</dbReference>
<dbReference type="InterPro" id="IPR008967">
    <property type="entry name" value="p53-like_TF_DNA-bd_sf"/>
</dbReference>
<dbReference type="PRINTS" id="PR00937">
    <property type="entry name" value="TBOX"/>
</dbReference>
<dbReference type="Proteomes" id="UP000678393">
    <property type="component" value="Unassembled WGS sequence"/>
</dbReference>
<dbReference type="Gene3D" id="2.60.40.820">
    <property type="entry name" value="Transcription factor, T-box"/>
    <property type="match status" value="1"/>
</dbReference>
<dbReference type="PANTHER" id="PTHR11267:SF181">
    <property type="entry name" value="OPTOMOTOR-BLIND PROTEIN"/>
    <property type="match status" value="1"/>
</dbReference>
<evidence type="ECO:0000313" key="7">
    <source>
        <dbReference type="EMBL" id="CAG5129629.1"/>
    </source>
</evidence>
<dbReference type="AlphaFoldDB" id="A0A8S3ZJX8"/>
<dbReference type="InterPro" id="IPR001699">
    <property type="entry name" value="TF_T-box"/>
</dbReference>
<keyword evidence="4 5" id="KW-0539">Nucleus</keyword>
<keyword evidence="8" id="KW-1185">Reference proteome</keyword>
<gene>
    <name evidence="7" type="ORF">CUNI_LOCUS15187</name>
</gene>
<dbReference type="CDD" id="cd20188">
    <property type="entry name" value="T-box_TBX2_3-like"/>
    <property type="match status" value="1"/>
</dbReference>
<evidence type="ECO:0000259" key="6">
    <source>
        <dbReference type="PROSITE" id="PS50252"/>
    </source>
</evidence>
<sequence length="273" mass="31426">MAFNPSLYSGYFDSYIIRSLMDSNQYLSALWATPHTYNPCLIGHPALTRTFHNGFNSIPQLCSAPHQTYLSPAPHCLDMKGDGDRDSPTVELEDRELWEKFHGLESEMVITKSGRRMFPPFKVRIRGLDKRSKYILLLDIVSVDDCRYKFHNGKWMPAGKSDPEMPRRMYIHPDSPCTGEQWAQKSISFHKLKLTNNVSDKHGFAILNSMHKYQPRLHLVRADDILLIPVSPFRTFVFKETTFIAVTAYQNDKITQLKIDHNPFAKGFRETGG</sequence>
<evidence type="ECO:0000256" key="3">
    <source>
        <dbReference type="ARBA" id="ARBA00023163"/>
    </source>
</evidence>
<comment type="subcellular location">
    <subcellularLocation>
        <location evidence="5">Nucleus</location>
    </subcellularLocation>
</comment>
<name>A0A8S3ZJX8_9EUPU</name>
<dbReference type="PANTHER" id="PTHR11267">
    <property type="entry name" value="T-BOX PROTEIN-RELATED"/>
    <property type="match status" value="1"/>
</dbReference>
<dbReference type="GO" id="GO:0000978">
    <property type="term" value="F:RNA polymerase II cis-regulatory region sequence-specific DNA binding"/>
    <property type="evidence" value="ECO:0007669"/>
    <property type="project" value="InterPro"/>
</dbReference>
<evidence type="ECO:0000256" key="4">
    <source>
        <dbReference type="ARBA" id="ARBA00023242"/>
    </source>
</evidence>
<protein>
    <recommendedName>
        <fullName evidence="6">T-box domain-containing protein</fullName>
    </recommendedName>
</protein>
<organism evidence="7 8">
    <name type="scientific">Candidula unifasciata</name>
    <dbReference type="NCBI Taxonomy" id="100452"/>
    <lineage>
        <taxon>Eukaryota</taxon>
        <taxon>Metazoa</taxon>
        <taxon>Spiralia</taxon>
        <taxon>Lophotrochozoa</taxon>
        <taxon>Mollusca</taxon>
        <taxon>Gastropoda</taxon>
        <taxon>Heterobranchia</taxon>
        <taxon>Euthyneura</taxon>
        <taxon>Panpulmonata</taxon>
        <taxon>Eupulmonata</taxon>
        <taxon>Stylommatophora</taxon>
        <taxon>Helicina</taxon>
        <taxon>Helicoidea</taxon>
        <taxon>Geomitridae</taxon>
        <taxon>Candidula</taxon>
    </lineage>
</organism>
<keyword evidence="1" id="KW-0805">Transcription regulation</keyword>
<dbReference type="SMART" id="SM00425">
    <property type="entry name" value="TBOX"/>
    <property type="match status" value="1"/>
</dbReference>
<evidence type="ECO:0000256" key="2">
    <source>
        <dbReference type="ARBA" id="ARBA00023125"/>
    </source>
</evidence>
<proteinExistence type="predicted"/>
<keyword evidence="3" id="KW-0804">Transcription</keyword>
<evidence type="ECO:0000313" key="8">
    <source>
        <dbReference type="Proteomes" id="UP000678393"/>
    </source>
</evidence>
<evidence type="ECO:0000256" key="1">
    <source>
        <dbReference type="ARBA" id="ARBA00023015"/>
    </source>
</evidence>
<dbReference type="GO" id="GO:0001708">
    <property type="term" value="P:cell fate specification"/>
    <property type="evidence" value="ECO:0007669"/>
    <property type="project" value="TreeGrafter"/>
</dbReference>
<feature type="domain" description="T-box" evidence="6">
    <location>
        <begin position="92"/>
        <end position="270"/>
    </location>
</feature>
<reference evidence="7" key="1">
    <citation type="submission" date="2021-04" db="EMBL/GenBank/DDBJ databases">
        <authorList>
            <consortium name="Molecular Ecology Group"/>
        </authorList>
    </citation>
    <scope>NUCLEOTIDE SEQUENCE</scope>
</reference>
<dbReference type="EMBL" id="CAJHNH020003600">
    <property type="protein sequence ID" value="CAG5129629.1"/>
    <property type="molecule type" value="Genomic_DNA"/>
</dbReference>
<feature type="non-terminal residue" evidence="7">
    <location>
        <position position="273"/>
    </location>
</feature>
<dbReference type="OrthoDB" id="7442607at2759"/>
<dbReference type="InterPro" id="IPR002070">
    <property type="entry name" value="TF_Brachyury"/>
</dbReference>
<dbReference type="GO" id="GO:0045893">
    <property type="term" value="P:positive regulation of DNA-templated transcription"/>
    <property type="evidence" value="ECO:0007669"/>
    <property type="project" value="InterPro"/>
</dbReference>
<dbReference type="InterPro" id="IPR036960">
    <property type="entry name" value="T-box_sf"/>
</dbReference>
<accession>A0A8S3ZJX8</accession>
<dbReference type="PRINTS" id="PR00938">
    <property type="entry name" value="BRACHYURY"/>
</dbReference>
<dbReference type="PROSITE" id="PS50252">
    <property type="entry name" value="TBOX_3"/>
    <property type="match status" value="1"/>
</dbReference>
<dbReference type="Pfam" id="PF00907">
    <property type="entry name" value="T-box"/>
    <property type="match status" value="1"/>
</dbReference>
<keyword evidence="2 5" id="KW-0238">DNA-binding</keyword>
<dbReference type="SUPFAM" id="SSF49417">
    <property type="entry name" value="p53-like transcription factors"/>
    <property type="match status" value="1"/>
</dbReference>
<dbReference type="GO" id="GO:0005634">
    <property type="term" value="C:nucleus"/>
    <property type="evidence" value="ECO:0007669"/>
    <property type="project" value="UniProtKB-SubCell"/>
</dbReference>
<dbReference type="FunFam" id="2.60.40.820:FF:000016">
    <property type="entry name" value="T-box transcription factor TBX2-A"/>
    <property type="match status" value="1"/>
</dbReference>
<dbReference type="GO" id="GO:0000981">
    <property type="term" value="F:DNA-binding transcription factor activity, RNA polymerase II-specific"/>
    <property type="evidence" value="ECO:0007669"/>
    <property type="project" value="TreeGrafter"/>
</dbReference>
<evidence type="ECO:0000256" key="5">
    <source>
        <dbReference type="PROSITE-ProRule" id="PRU00201"/>
    </source>
</evidence>
<comment type="caution">
    <text evidence="7">The sequence shown here is derived from an EMBL/GenBank/DDBJ whole genome shotgun (WGS) entry which is preliminary data.</text>
</comment>
<comment type="caution">
    <text evidence="5">Lacks conserved residue(s) required for the propagation of feature annotation.</text>
</comment>